<evidence type="ECO:0000256" key="3">
    <source>
        <dbReference type="ARBA" id="ARBA00022670"/>
    </source>
</evidence>
<dbReference type="SUPFAM" id="SSF53474">
    <property type="entry name" value="alpha/beta-Hydrolases"/>
    <property type="match status" value="1"/>
</dbReference>
<dbReference type="PROSITE" id="PS00131">
    <property type="entry name" value="CARBOXYPEPT_SER_SER"/>
    <property type="match status" value="1"/>
</dbReference>
<evidence type="ECO:0000256" key="5">
    <source>
        <dbReference type="ARBA" id="ARBA00023180"/>
    </source>
</evidence>
<dbReference type="PRINTS" id="PR00724">
    <property type="entry name" value="CRBOXYPTASEC"/>
</dbReference>
<keyword evidence="9" id="KW-1185">Reference proteome</keyword>
<feature type="chain" id="PRO_5040239006" description="Carboxypeptidase" evidence="7">
    <location>
        <begin position="16"/>
        <end position="566"/>
    </location>
</feature>
<protein>
    <recommendedName>
        <fullName evidence="6">Carboxypeptidase</fullName>
        <ecNumber evidence="6">3.4.16.-</ecNumber>
    </recommendedName>
</protein>
<evidence type="ECO:0000313" key="8">
    <source>
        <dbReference type="EMBL" id="USW47687.1"/>
    </source>
</evidence>
<evidence type="ECO:0000256" key="6">
    <source>
        <dbReference type="RuleBase" id="RU361156"/>
    </source>
</evidence>
<organism evidence="8 9">
    <name type="scientific">Septoria linicola</name>
    <dbReference type="NCBI Taxonomy" id="215465"/>
    <lineage>
        <taxon>Eukaryota</taxon>
        <taxon>Fungi</taxon>
        <taxon>Dikarya</taxon>
        <taxon>Ascomycota</taxon>
        <taxon>Pezizomycotina</taxon>
        <taxon>Dothideomycetes</taxon>
        <taxon>Dothideomycetidae</taxon>
        <taxon>Mycosphaerellales</taxon>
        <taxon>Mycosphaerellaceae</taxon>
        <taxon>Septoria</taxon>
    </lineage>
</organism>
<keyword evidence="7" id="KW-0732">Signal</keyword>
<sequence>MKAFTIIAGVMSAAAQFVPMPTDLDTTTGNGYPVRYKEVPAGICETVEGVRSFSGYVDVEDNQHLFFWLFEARNQDPTAAPLTLWLNGGPGDPSMVGLFSENGPCWVDYEGNVQRNDYSWTNASNVLFIDQPAGTGFSYTDIVNGYIDEAGYLVTLPEASCPDYANAESCGTWSSSNASETVNNTLSAVPYIWQALAGVTGAFPQYSSNGIHVSTESYGGHYGPVLADYILDKNADLPPGAETIALRSLTVGNGWFDPITQFEAYYNFTIFPGNTYGFAPFNSTSEEQLYNALYGEGNCLDQLHDCNFGAQTDGTCSAADNFCYDMVEYLYDTVTERDEYDLRQLMPNPFPYTAFVAYLNRADIQQAIGASTNFSYSVSNLGAGTVSTAFGTTGDDSRGFDIIAKNKRLVDEGVYVVHYAGDADYNCNWLGGESVAEQIAAPDFGEAGYQNFTTLTGDAETVHGAVKQAGNYAFIRVYDSGHQVAFYKPQAALTLFERTLKDSDIATGQESIGLDSGGYRSIGPAKSEYQNDPSQIQGEVIEAECTWDWKSNTAICPKTNPGNSWL</sequence>
<reference evidence="8" key="1">
    <citation type="submission" date="2022-06" db="EMBL/GenBank/DDBJ databases">
        <title>Complete genome sequences of two strains of the flax pathogen Septoria linicola.</title>
        <authorList>
            <person name="Lapalu N."/>
            <person name="Simon A."/>
            <person name="Demenou B."/>
            <person name="Paumier D."/>
            <person name="Guillot M.-P."/>
            <person name="Gout L."/>
            <person name="Valade R."/>
        </authorList>
    </citation>
    <scope>NUCLEOTIDE SEQUENCE</scope>
    <source>
        <strain evidence="8">SE15195</strain>
    </source>
</reference>
<comment type="similarity">
    <text evidence="1 6">Belongs to the peptidase S10 family.</text>
</comment>
<dbReference type="EC" id="3.4.16.-" evidence="6"/>
<dbReference type="PANTHER" id="PTHR11802:SF64">
    <property type="entry name" value="CARBOXYPEPTIDASE"/>
    <property type="match status" value="1"/>
</dbReference>
<dbReference type="InterPro" id="IPR029058">
    <property type="entry name" value="AB_hydrolase_fold"/>
</dbReference>
<proteinExistence type="inferred from homology"/>
<dbReference type="GO" id="GO:0006508">
    <property type="term" value="P:proteolysis"/>
    <property type="evidence" value="ECO:0007669"/>
    <property type="project" value="UniProtKB-KW"/>
</dbReference>
<keyword evidence="4 6" id="KW-0378">Hydrolase</keyword>
<evidence type="ECO:0000256" key="7">
    <source>
        <dbReference type="SAM" id="SignalP"/>
    </source>
</evidence>
<keyword evidence="2 6" id="KW-0121">Carboxypeptidase</keyword>
<dbReference type="Gene3D" id="3.40.50.1820">
    <property type="entry name" value="alpha/beta hydrolase"/>
    <property type="match status" value="1"/>
</dbReference>
<feature type="signal peptide" evidence="7">
    <location>
        <begin position="1"/>
        <end position="15"/>
    </location>
</feature>
<evidence type="ECO:0000256" key="1">
    <source>
        <dbReference type="ARBA" id="ARBA00009431"/>
    </source>
</evidence>
<accession>A0A9Q9EFH5</accession>
<dbReference type="InterPro" id="IPR001563">
    <property type="entry name" value="Peptidase_S10"/>
</dbReference>
<dbReference type="GO" id="GO:0004185">
    <property type="term" value="F:serine-type carboxypeptidase activity"/>
    <property type="evidence" value="ECO:0007669"/>
    <property type="project" value="UniProtKB-UniRule"/>
</dbReference>
<keyword evidence="5" id="KW-0325">Glycoprotein</keyword>
<gene>
    <name evidence="8" type="ORF">Slin15195_G010060</name>
</gene>
<keyword evidence="3 6" id="KW-0645">Protease</keyword>
<dbReference type="InterPro" id="IPR018202">
    <property type="entry name" value="Ser_caboxypep_ser_AS"/>
</dbReference>
<dbReference type="GO" id="GO:0000324">
    <property type="term" value="C:fungal-type vacuole"/>
    <property type="evidence" value="ECO:0007669"/>
    <property type="project" value="TreeGrafter"/>
</dbReference>
<dbReference type="PANTHER" id="PTHR11802">
    <property type="entry name" value="SERINE PROTEASE FAMILY S10 SERINE CARBOXYPEPTIDASE"/>
    <property type="match status" value="1"/>
</dbReference>
<evidence type="ECO:0000256" key="4">
    <source>
        <dbReference type="ARBA" id="ARBA00022801"/>
    </source>
</evidence>
<dbReference type="EMBL" id="CP099418">
    <property type="protein sequence ID" value="USW47687.1"/>
    <property type="molecule type" value="Genomic_DNA"/>
</dbReference>
<dbReference type="Pfam" id="PF00450">
    <property type="entry name" value="Peptidase_S10"/>
    <property type="match status" value="1"/>
</dbReference>
<dbReference type="Proteomes" id="UP001056384">
    <property type="component" value="Chromosome 1"/>
</dbReference>
<dbReference type="AlphaFoldDB" id="A0A9Q9EFH5"/>
<name>A0A9Q9EFH5_9PEZI</name>
<evidence type="ECO:0000313" key="9">
    <source>
        <dbReference type="Proteomes" id="UP001056384"/>
    </source>
</evidence>
<evidence type="ECO:0000256" key="2">
    <source>
        <dbReference type="ARBA" id="ARBA00022645"/>
    </source>
</evidence>